<evidence type="ECO:0000256" key="1">
    <source>
        <dbReference type="SAM" id="MobiDB-lite"/>
    </source>
</evidence>
<feature type="compositionally biased region" description="Basic and acidic residues" evidence="1">
    <location>
        <begin position="123"/>
        <end position="132"/>
    </location>
</feature>
<evidence type="ECO:0000313" key="3">
    <source>
        <dbReference type="Proteomes" id="UP001444661"/>
    </source>
</evidence>
<gene>
    <name evidence="2" type="ORF">PG993_008226</name>
</gene>
<comment type="caution">
    <text evidence="2">The sequence shown here is derived from an EMBL/GenBank/DDBJ whole genome shotgun (WGS) entry which is preliminary data.</text>
</comment>
<feature type="compositionally biased region" description="Low complexity" evidence="1">
    <location>
        <begin position="133"/>
        <end position="145"/>
    </location>
</feature>
<dbReference type="InterPro" id="IPR016181">
    <property type="entry name" value="Acyl_CoA_acyltransferase"/>
</dbReference>
<keyword evidence="3" id="KW-1185">Reference proteome</keyword>
<dbReference type="Gene3D" id="3.40.630.30">
    <property type="match status" value="2"/>
</dbReference>
<proteinExistence type="predicted"/>
<accession>A0ABR1T1I3</accession>
<feature type="region of interest" description="Disordered" evidence="1">
    <location>
        <begin position="109"/>
        <end position="200"/>
    </location>
</feature>
<dbReference type="SUPFAM" id="SSF55729">
    <property type="entry name" value="Acyl-CoA N-acyltransferases (Nat)"/>
    <property type="match status" value="2"/>
</dbReference>
<dbReference type="EMBL" id="JAQQWK010000006">
    <property type="protein sequence ID" value="KAK8039815.1"/>
    <property type="molecule type" value="Genomic_DNA"/>
</dbReference>
<organism evidence="2 3">
    <name type="scientific">Apiospora rasikravindrae</name>
    <dbReference type="NCBI Taxonomy" id="990691"/>
    <lineage>
        <taxon>Eukaryota</taxon>
        <taxon>Fungi</taxon>
        <taxon>Dikarya</taxon>
        <taxon>Ascomycota</taxon>
        <taxon>Pezizomycotina</taxon>
        <taxon>Sordariomycetes</taxon>
        <taxon>Xylariomycetidae</taxon>
        <taxon>Amphisphaeriales</taxon>
        <taxon>Apiosporaceae</taxon>
        <taxon>Apiospora</taxon>
    </lineage>
</organism>
<protein>
    <submittedName>
        <fullName evidence="2">Acetyltransferase</fullName>
    </submittedName>
</protein>
<name>A0ABR1T1I3_9PEZI</name>
<feature type="compositionally biased region" description="Low complexity" evidence="1">
    <location>
        <begin position="177"/>
        <end position="200"/>
    </location>
</feature>
<reference evidence="2 3" key="1">
    <citation type="submission" date="2023-01" db="EMBL/GenBank/DDBJ databases">
        <title>Analysis of 21 Apiospora genomes using comparative genomics revels a genus with tremendous synthesis potential of carbohydrate active enzymes and secondary metabolites.</title>
        <authorList>
            <person name="Sorensen T."/>
        </authorList>
    </citation>
    <scope>NUCLEOTIDE SEQUENCE [LARGE SCALE GENOMIC DNA]</scope>
    <source>
        <strain evidence="2 3">CBS 33761</strain>
    </source>
</reference>
<sequence length="346" mass="38284">MGTPFISLLEPSKLDDYDRTKPHDQQPCPVPKVFRDAMSVREAVFVDEQHMPLEFEYDHDDPRSCHWVVYASVNQVIEEEQVDPDTGLIIRPRRSETHTLPIGTMRIVPFPHPPHPQPDGWYEDYKLVDRPGTKNGNSNSSSSSSDNKESGGAAVHDSLDDNGSEESKMTPFPPFPTSTEPAAPTAATSPAPAPAVAGADPGLGVGATTLAAAETPPPYAQDRATTFHDGQEPYVKVGRLAILPLYRGRHMAGQLWIAARRWLEAHPRYFDPSVTEKGMDALNAEQASEIPRWGGLVCAHAQEAVIKTYERWGFRVDEGMGRWYEEGVPHVGMFLRLNTKDVPVQV</sequence>
<dbReference type="Proteomes" id="UP001444661">
    <property type="component" value="Unassembled WGS sequence"/>
</dbReference>
<evidence type="ECO:0000313" key="2">
    <source>
        <dbReference type="EMBL" id="KAK8039815.1"/>
    </source>
</evidence>